<dbReference type="SUPFAM" id="SSF101148">
    <property type="entry name" value="Plant invertase/pectin methylesterase inhibitor"/>
    <property type="match status" value="1"/>
</dbReference>
<protein>
    <recommendedName>
        <fullName evidence="3">Pectinesterase inhibitor domain-containing protein</fullName>
    </recommendedName>
</protein>
<name>A0AAW1GQ41_SAPOF</name>
<gene>
    <name evidence="4" type="ORF">RND81_14G127200</name>
</gene>
<comment type="caution">
    <text evidence="4">The sequence shown here is derived from an EMBL/GenBank/DDBJ whole genome shotgun (WGS) entry which is preliminary data.</text>
</comment>
<dbReference type="EMBL" id="JBDFQZ010000014">
    <property type="protein sequence ID" value="KAK9665659.1"/>
    <property type="molecule type" value="Genomic_DNA"/>
</dbReference>
<proteinExistence type="predicted"/>
<feature type="signal peptide" evidence="2">
    <location>
        <begin position="1"/>
        <end position="22"/>
    </location>
</feature>
<dbReference type="NCBIfam" id="TIGR01614">
    <property type="entry name" value="PME_inhib"/>
    <property type="match status" value="1"/>
</dbReference>
<dbReference type="AlphaFoldDB" id="A0AAW1GQ41"/>
<dbReference type="InterPro" id="IPR006501">
    <property type="entry name" value="Pectinesterase_inhib_dom"/>
</dbReference>
<organism evidence="4 5">
    <name type="scientific">Saponaria officinalis</name>
    <name type="common">Common soapwort</name>
    <name type="synonym">Lychnis saponaria</name>
    <dbReference type="NCBI Taxonomy" id="3572"/>
    <lineage>
        <taxon>Eukaryota</taxon>
        <taxon>Viridiplantae</taxon>
        <taxon>Streptophyta</taxon>
        <taxon>Embryophyta</taxon>
        <taxon>Tracheophyta</taxon>
        <taxon>Spermatophyta</taxon>
        <taxon>Magnoliopsida</taxon>
        <taxon>eudicotyledons</taxon>
        <taxon>Gunneridae</taxon>
        <taxon>Pentapetalae</taxon>
        <taxon>Caryophyllales</taxon>
        <taxon>Caryophyllaceae</taxon>
        <taxon>Caryophylleae</taxon>
        <taxon>Saponaria</taxon>
    </lineage>
</organism>
<dbReference type="Pfam" id="PF04043">
    <property type="entry name" value="PMEI"/>
    <property type="match status" value="1"/>
</dbReference>
<keyword evidence="5" id="KW-1185">Reference proteome</keyword>
<dbReference type="InterPro" id="IPR035513">
    <property type="entry name" value="Invertase/methylesterase_inhib"/>
</dbReference>
<keyword evidence="1 2" id="KW-0732">Signal</keyword>
<dbReference type="GO" id="GO:0004857">
    <property type="term" value="F:enzyme inhibitor activity"/>
    <property type="evidence" value="ECO:0007669"/>
    <property type="project" value="InterPro"/>
</dbReference>
<feature type="chain" id="PRO_5043833575" description="Pectinesterase inhibitor domain-containing protein" evidence="2">
    <location>
        <begin position="23"/>
        <end position="192"/>
    </location>
</feature>
<evidence type="ECO:0000256" key="1">
    <source>
        <dbReference type="ARBA" id="ARBA00022729"/>
    </source>
</evidence>
<dbReference type="PANTHER" id="PTHR31080:SF161">
    <property type="entry name" value="OS10G0508700 PROTEIN"/>
    <property type="match status" value="1"/>
</dbReference>
<evidence type="ECO:0000259" key="3">
    <source>
        <dbReference type="SMART" id="SM00856"/>
    </source>
</evidence>
<dbReference type="PANTHER" id="PTHR31080">
    <property type="entry name" value="PECTINESTERASE INHIBITOR-LIKE"/>
    <property type="match status" value="1"/>
</dbReference>
<evidence type="ECO:0000313" key="5">
    <source>
        <dbReference type="Proteomes" id="UP001443914"/>
    </source>
</evidence>
<evidence type="ECO:0000256" key="2">
    <source>
        <dbReference type="SAM" id="SignalP"/>
    </source>
</evidence>
<accession>A0AAW1GQ41</accession>
<reference evidence="4" key="1">
    <citation type="submission" date="2024-03" db="EMBL/GenBank/DDBJ databases">
        <title>WGS assembly of Saponaria officinalis var. Norfolk2.</title>
        <authorList>
            <person name="Jenkins J."/>
            <person name="Shu S."/>
            <person name="Grimwood J."/>
            <person name="Barry K."/>
            <person name="Goodstein D."/>
            <person name="Schmutz J."/>
            <person name="Leebens-Mack J."/>
            <person name="Osbourn A."/>
        </authorList>
    </citation>
    <scope>NUCLEOTIDE SEQUENCE [LARGE SCALE GENOMIC DNA]</scope>
    <source>
        <strain evidence="4">JIC</strain>
    </source>
</reference>
<dbReference type="InterPro" id="IPR051955">
    <property type="entry name" value="PME_Inhibitor"/>
</dbReference>
<dbReference type="Proteomes" id="UP001443914">
    <property type="component" value="Unassembled WGS sequence"/>
</dbReference>
<dbReference type="Gene3D" id="1.20.140.40">
    <property type="entry name" value="Invertase/pectin methylesterase inhibitor family protein"/>
    <property type="match status" value="1"/>
</dbReference>
<feature type="domain" description="Pectinesterase inhibitor" evidence="3">
    <location>
        <begin position="28"/>
        <end position="188"/>
    </location>
</feature>
<dbReference type="SMART" id="SM00856">
    <property type="entry name" value="PMEI"/>
    <property type="match status" value="1"/>
</dbReference>
<sequence length="192" mass="21975">MQYFFIIFFTCVIISNFSQVFGSLYCNPTRTFIKRECNSTYFANLCYTLLAPHACTIRINRQVLCETALQTTMNTTQNVLKMLVKLSKEDGIRANKTEASIISGCVSDIIDVIDNLNIASINLKNKLVNKSILRAIKAQVMAYIKYSIEDDKRCFKRLSKGFVRDYLKKKIYYAFSPSIKLKAITLSLVSRI</sequence>
<evidence type="ECO:0000313" key="4">
    <source>
        <dbReference type="EMBL" id="KAK9665659.1"/>
    </source>
</evidence>